<dbReference type="Pfam" id="PF13904">
    <property type="entry name" value="CCDC34"/>
    <property type="match status" value="1"/>
</dbReference>
<protein>
    <submittedName>
        <fullName evidence="4">Mediator of RNA polymerase II transcription subunit 26 isoform X1</fullName>
    </submittedName>
</protein>
<dbReference type="PANTHER" id="PTHR23247:SF2">
    <property type="entry name" value="COILED-COIL DOMAIN-CONTAINING PROTEIN 34"/>
    <property type="match status" value="1"/>
</dbReference>
<feature type="compositionally biased region" description="Basic and acidic residues" evidence="1">
    <location>
        <begin position="511"/>
        <end position="528"/>
    </location>
</feature>
<dbReference type="InterPro" id="IPR025259">
    <property type="entry name" value="CCDC34/181"/>
</dbReference>
<name>A0A6P8Y5Y2_DROAB</name>
<feature type="domain" description="Coiled-coil" evidence="2">
    <location>
        <begin position="131"/>
        <end position="292"/>
    </location>
</feature>
<dbReference type="OrthoDB" id="6591885at2759"/>
<feature type="region of interest" description="Disordered" evidence="1">
    <location>
        <begin position="337"/>
        <end position="371"/>
    </location>
</feature>
<evidence type="ECO:0000313" key="4">
    <source>
        <dbReference type="RefSeq" id="XP_034118890.1"/>
    </source>
</evidence>
<keyword evidence="3" id="KW-1185">Reference proteome</keyword>
<dbReference type="RefSeq" id="XP_034118890.1">
    <property type="nucleotide sequence ID" value="XM_034262999.2"/>
</dbReference>
<feature type="region of interest" description="Disordered" evidence="1">
    <location>
        <begin position="465"/>
        <end position="536"/>
    </location>
</feature>
<feature type="compositionally biased region" description="Polar residues" evidence="1">
    <location>
        <begin position="181"/>
        <end position="213"/>
    </location>
</feature>
<evidence type="ECO:0000313" key="3">
    <source>
        <dbReference type="Proteomes" id="UP000515160"/>
    </source>
</evidence>
<evidence type="ECO:0000256" key="1">
    <source>
        <dbReference type="SAM" id="MobiDB-lite"/>
    </source>
</evidence>
<feature type="compositionally biased region" description="Low complexity" evidence="1">
    <location>
        <begin position="303"/>
        <end position="318"/>
    </location>
</feature>
<feature type="compositionally biased region" description="Basic and acidic residues" evidence="1">
    <location>
        <begin position="214"/>
        <end position="253"/>
    </location>
</feature>
<dbReference type="AlphaFoldDB" id="A0A6P8Y5Y2"/>
<organism evidence="3 4">
    <name type="scientific">Drosophila albomicans</name>
    <name type="common">Fruit fly</name>
    <dbReference type="NCBI Taxonomy" id="7291"/>
    <lineage>
        <taxon>Eukaryota</taxon>
        <taxon>Metazoa</taxon>
        <taxon>Ecdysozoa</taxon>
        <taxon>Arthropoda</taxon>
        <taxon>Hexapoda</taxon>
        <taxon>Insecta</taxon>
        <taxon>Pterygota</taxon>
        <taxon>Neoptera</taxon>
        <taxon>Endopterygota</taxon>
        <taxon>Diptera</taxon>
        <taxon>Brachycera</taxon>
        <taxon>Muscomorpha</taxon>
        <taxon>Ephydroidea</taxon>
        <taxon>Drosophilidae</taxon>
        <taxon>Drosophila</taxon>
    </lineage>
</organism>
<accession>A0A6P8Y5Y2</accession>
<dbReference type="InterPro" id="IPR045323">
    <property type="entry name" value="CCDC34"/>
</dbReference>
<proteinExistence type="predicted"/>
<sequence length="536" mass="62246">MAFVARNDQHGNEIMRVMLSPDPGQRTVATCQNLRINCVPSQPLDADGDATSDGRFDHRQRFHPYAVDAEPSEIIAPQRECNETQQQPQLESMQHHNADESAAWHTDEITAHSTLVNPIKVPLEKPAEKRRDFHCWLAAKNEAQQRESQDRRLAAQLEDQRAAERARLATQQFEEWCVTKSTQMRRAKSDLSSVQPTTPSLTNSQSSEAQQQQRHNEWERGKLAALKAQREERKARDKQQELLESTRRERNAEAVEQWMDASRSRPRPVPMGKGLDSLRASMAPLYTNPNEWQTLLPQTSRRQQQPQPQQPEQQQPHEQQQHRTGPDYERLERLAQPRRQLNPSPPAAVSLKTQPELRRQSSAPEADWLSISSETLHATQVEKRGKPIIWSNRNAQRVRELREVLNPLDEPVPRQLRDDQLEKLRQQQNMQNTKILPRKYQQKREQLREKLKPWVEAGKLQPDRGALTYRMDNNKSKVETTTTAQRSEHHHHHHHQAAAAATSLSSMQRTRSNEMEERQLKQLRDSKTSSKSRPWR</sequence>
<feature type="region of interest" description="Disordered" evidence="1">
    <location>
        <begin position="298"/>
        <end position="325"/>
    </location>
</feature>
<dbReference type="GeneID" id="117577955"/>
<dbReference type="Proteomes" id="UP000515160">
    <property type="component" value="Chromosome X"/>
</dbReference>
<dbReference type="PANTHER" id="PTHR23247">
    <property type="entry name" value="NY-REN-41 ANTIGEN L15 -RELATED"/>
    <property type="match status" value="1"/>
</dbReference>
<reference evidence="4" key="1">
    <citation type="submission" date="2025-08" db="UniProtKB">
        <authorList>
            <consortium name="RefSeq"/>
        </authorList>
    </citation>
    <scope>IDENTIFICATION</scope>
    <source>
        <strain evidence="4">15112-1751.03</strain>
        <tissue evidence="4">Whole Adult</tissue>
    </source>
</reference>
<feature type="region of interest" description="Disordered" evidence="1">
    <location>
        <begin position="181"/>
        <end position="276"/>
    </location>
</feature>
<gene>
    <name evidence="4" type="primary">LOC117577955</name>
</gene>
<evidence type="ECO:0000259" key="2">
    <source>
        <dbReference type="Pfam" id="PF13904"/>
    </source>
</evidence>